<evidence type="ECO:0000256" key="8">
    <source>
        <dbReference type="ARBA" id="ARBA00023170"/>
    </source>
</evidence>
<name>A0ABM1JVI7_GEKJA</name>
<keyword evidence="7 11" id="KW-0472">Membrane</keyword>
<feature type="transmembrane region" description="Helical" evidence="11">
    <location>
        <begin position="212"/>
        <end position="233"/>
    </location>
</feature>
<dbReference type="InterPro" id="IPR000725">
    <property type="entry name" value="Olfact_rcpt"/>
</dbReference>
<dbReference type="CDD" id="cd15911">
    <property type="entry name" value="7tmA_OR11A-like"/>
    <property type="match status" value="1"/>
</dbReference>
<evidence type="ECO:0000256" key="7">
    <source>
        <dbReference type="ARBA" id="ARBA00023136"/>
    </source>
</evidence>
<evidence type="ECO:0000259" key="12">
    <source>
        <dbReference type="PROSITE" id="PS50262"/>
    </source>
</evidence>
<comment type="subcellular location">
    <subcellularLocation>
        <location evidence="1 11">Cell membrane</location>
        <topology evidence="1 11">Multi-pass membrane protein</topology>
    </subcellularLocation>
</comment>
<dbReference type="InterPro" id="IPR050516">
    <property type="entry name" value="Olfactory_GPCR"/>
</dbReference>
<evidence type="ECO:0000256" key="11">
    <source>
        <dbReference type="RuleBase" id="RU363047"/>
    </source>
</evidence>
<dbReference type="RefSeq" id="XP_015265474.1">
    <property type="nucleotide sequence ID" value="XM_015409988.1"/>
</dbReference>
<dbReference type="Gene3D" id="1.20.1070.10">
    <property type="entry name" value="Rhodopsin 7-helix transmembrane proteins"/>
    <property type="match status" value="1"/>
</dbReference>
<dbReference type="PROSITE" id="PS00237">
    <property type="entry name" value="G_PROTEIN_RECEP_F1_1"/>
    <property type="match status" value="1"/>
</dbReference>
<organism evidence="13 14">
    <name type="scientific">Gekko japonicus</name>
    <name type="common">Schlegel's Japanese gecko</name>
    <dbReference type="NCBI Taxonomy" id="146911"/>
    <lineage>
        <taxon>Eukaryota</taxon>
        <taxon>Metazoa</taxon>
        <taxon>Chordata</taxon>
        <taxon>Craniata</taxon>
        <taxon>Vertebrata</taxon>
        <taxon>Euteleostomi</taxon>
        <taxon>Lepidosauria</taxon>
        <taxon>Squamata</taxon>
        <taxon>Bifurcata</taxon>
        <taxon>Gekkota</taxon>
        <taxon>Gekkonidae</taxon>
        <taxon>Gekkoninae</taxon>
        <taxon>Gekko</taxon>
    </lineage>
</organism>
<sequence>MINATATQGLRNQTDLTEFILLGINDVPELQIFFFSVFLLIYTVTISGNLLIVVLIACDQHLHTPMYFFLGNLSCLETFYSTTILPRMITAFLTGDRTIPIWGCFLQYYFFGSLVGSECYLLAAMSYDRFLAICKPLHYSVLMNNTLCVQLIMTSCFSCFLLNSITTYLMSRLSFCGPHTLDHFFCDFTPVIMLACEDTRRMELMAFSLSSLIALVPFLLTLISYSFIISTILRIPSTTGRQKAFSTCSSHLTVVTVFYGTLVIVYMIPKNDTLKELNKVFSVFYTVLTPIVNPIVYCLRNRDVKEALNKLTSQLCNFFRDAWILS</sequence>
<keyword evidence="8 10" id="KW-0675">Receptor</keyword>
<keyword evidence="4 11" id="KW-0552">Olfaction</keyword>
<dbReference type="SUPFAM" id="SSF81321">
    <property type="entry name" value="Family A G protein-coupled receptor-like"/>
    <property type="match status" value="1"/>
</dbReference>
<keyword evidence="5 11" id="KW-1133">Transmembrane helix</keyword>
<dbReference type="Proteomes" id="UP000694871">
    <property type="component" value="Unplaced"/>
</dbReference>
<dbReference type="Pfam" id="PF13853">
    <property type="entry name" value="7tm_4"/>
    <property type="match status" value="1"/>
</dbReference>
<evidence type="ECO:0000256" key="9">
    <source>
        <dbReference type="ARBA" id="ARBA00023224"/>
    </source>
</evidence>
<feature type="transmembrane region" description="Helical" evidence="11">
    <location>
        <begin position="147"/>
        <end position="170"/>
    </location>
</feature>
<keyword evidence="11" id="KW-0716">Sensory transduction</keyword>
<dbReference type="InterPro" id="IPR000276">
    <property type="entry name" value="GPCR_Rhodpsn"/>
</dbReference>
<evidence type="ECO:0000256" key="2">
    <source>
        <dbReference type="ARBA" id="ARBA00022475"/>
    </source>
</evidence>
<keyword evidence="13" id="KW-1185">Reference proteome</keyword>
<dbReference type="PRINTS" id="PR00245">
    <property type="entry name" value="OLFACTORYR"/>
</dbReference>
<keyword evidence="6 10" id="KW-0297">G-protein coupled receptor</keyword>
<gene>
    <name evidence="14" type="primary">LOC107109377</name>
</gene>
<protein>
    <recommendedName>
        <fullName evidence="11">Olfactory receptor</fullName>
    </recommendedName>
</protein>
<accession>A0ABM1JVI7</accession>
<dbReference type="GeneID" id="107109377"/>
<dbReference type="PROSITE" id="PS50262">
    <property type="entry name" value="G_PROTEIN_RECEP_F1_2"/>
    <property type="match status" value="1"/>
</dbReference>
<keyword evidence="3 10" id="KW-0812">Transmembrane</keyword>
<evidence type="ECO:0000256" key="1">
    <source>
        <dbReference type="ARBA" id="ARBA00004651"/>
    </source>
</evidence>
<feature type="domain" description="G-protein coupled receptors family 1 profile" evidence="12">
    <location>
        <begin position="48"/>
        <end position="297"/>
    </location>
</feature>
<evidence type="ECO:0000256" key="4">
    <source>
        <dbReference type="ARBA" id="ARBA00022725"/>
    </source>
</evidence>
<feature type="transmembrane region" description="Helical" evidence="11">
    <location>
        <begin position="280"/>
        <end position="299"/>
    </location>
</feature>
<evidence type="ECO:0000313" key="14">
    <source>
        <dbReference type="RefSeq" id="XP_015265474.1"/>
    </source>
</evidence>
<proteinExistence type="inferred from homology"/>
<keyword evidence="9 10" id="KW-0807">Transducer</keyword>
<feature type="transmembrane region" description="Helical" evidence="11">
    <location>
        <begin position="106"/>
        <end position="127"/>
    </location>
</feature>
<keyword evidence="2 11" id="KW-1003">Cell membrane</keyword>
<feature type="transmembrane region" description="Helical" evidence="11">
    <location>
        <begin position="32"/>
        <end position="55"/>
    </location>
</feature>
<dbReference type="PRINTS" id="PR00237">
    <property type="entry name" value="GPCRRHODOPSN"/>
</dbReference>
<evidence type="ECO:0000256" key="3">
    <source>
        <dbReference type="ARBA" id="ARBA00022692"/>
    </source>
</evidence>
<feature type="transmembrane region" description="Helical" evidence="11">
    <location>
        <begin position="245"/>
        <end position="268"/>
    </location>
</feature>
<dbReference type="PANTHER" id="PTHR26452">
    <property type="entry name" value="OLFACTORY RECEPTOR"/>
    <property type="match status" value="1"/>
</dbReference>
<comment type="similarity">
    <text evidence="10">Belongs to the G-protein coupled receptor 1 family.</text>
</comment>
<evidence type="ECO:0000256" key="5">
    <source>
        <dbReference type="ARBA" id="ARBA00022989"/>
    </source>
</evidence>
<evidence type="ECO:0000256" key="6">
    <source>
        <dbReference type="ARBA" id="ARBA00023040"/>
    </source>
</evidence>
<evidence type="ECO:0000313" key="13">
    <source>
        <dbReference type="Proteomes" id="UP000694871"/>
    </source>
</evidence>
<feature type="transmembrane region" description="Helical" evidence="11">
    <location>
        <begin position="67"/>
        <end position="86"/>
    </location>
</feature>
<dbReference type="InterPro" id="IPR017452">
    <property type="entry name" value="GPCR_Rhodpsn_7TM"/>
</dbReference>
<evidence type="ECO:0000256" key="10">
    <source>
        <dbReference type="RuleBase" id="RU000688"/>
    </source>
</evidence>
<reference evidence="14" key="1">
    <citation type="submission" date="2025-08" db="UniProtKB">
        <authorList>
            <consortium name="RefSeq"/>
        </authorList>
    </citation>
    <scope>IDENTIFICATION</scope>
</reference>